<name>J9E679_WUCBA</name>
<proteinExistence type="predicted"/>
<evidence type="ECO:0000313" key="1">
    <source>
        <dbReference type="EMBL" id="EJW77638.1"/>
    </source>
</evidence>
<dbReference type="AlphaFoldDB" id="J9E679"/>
<accession>J9E679</accession>
<gene>
    <name evidence="1" type="ORF">WUBG_11453</name>
</gene>
<evidence type="ECO:0000313" key="2">
    <source>
        <dbReference type="Proteomes" id="UP000004810"/>
    </source>
</evidence>
<comment type="caution">
    <text evidence="1">The sequence shown here is derived from an EMBL/GenBank/DDBJ whole genome shotgun (WGS) entry which is preliminary data.</text>
</comment>
<organism evidence="1 2">
    <name type="scientific">Wuchereria bancrofti</name>
    <dbReference type="NCBI Taxonomy" id="6293"/>
    <lineage>
        <taxon>Eukaryota</taxon>
        <taxon>Metazoa</taxon>
        <taxon>Ecdysozoa</taxon>
        <taxon>Nematoda</taxon>
        <taxon>Chromadorea</taxon>
        <taxon>Rhabditida</taxon>
        <taxon>Spirurina</taxon>
        <taxon>Spiruromorpha</taxon>
        <taxon>Filarioidea</taxon>
        <taxon>Onchocercidae</taxon>
        <taxon>Wuchereria</taxon>
    </lineage>
</organism>
<protein>
    <submittedName>
        <fullName evidence="1">Uncharacterized protein</fullName>
    </submittedName>
</protein>
<reference evidence="2" key="1">
    <citation type="submission" date="2012-08" db="EMBL/GenBank/DDBJ databases">
        <title>The Genome Sequence of Wuchereria bancrofti.</title>
        <authorList>
            <person name="Nutman T.B."/>
            <person name="Fink D.L."/>
            <person name="Russ C."/>
            <person name="Young S."/>
            <person name="Zeng Q."/>
            <person name="Koehrsen M."/>
            <person name="Alvarado L."/>
            <person name="Berlin A."/>
            <person name="Chapman S.B."/>
            <person name="Chen Z."/>
            <person name="Freedman E."/>
            <person name="Gellesch M."/>
            <person name="Goldberg J."/>
            <person name="Griggs A."/>
            <person name="Gujja S."/>
            <person name="Heilman E.R."/>
            <person name="Heiman D."/>
            <person name="Hepburn T."/>
            <person name="Howarth C."/>
            <person name="Jen D."/>
            <person name="Larson L."/>
            <person name="Lewis B."/>
            <person name="Mehta T."/>
            <person name="Park D."/>
            <person name="Pearson M."/>
            <person name="Roberts A."/>
            <person name="Saif S."/>
            <person name="Shea T."/>
            <person name="Shenoy N."/>
            <person name="Sisk P."/>
            <person name="Stolte C."/>
            <person name="Sykes S."/>
            <person name="Walk T."/>
            <person name="White J."/>
            <person name="Yandava C."/>
            <person name="Haas B."/>
            <person name="Henn M.R."/>
            <person name="Nusbaum C."/>
            <person name="Birren B."/>
        </authorList>
    </citation>
    <scope>NUCLEOTIDE SEQUENCE [LARGE SCALE GENOMIC DNA]</scope>
    <source>
        <strain evidence="2">NA</strain>
    </source>
</reference>
<dbReference type="Proteomes" id="UP000004810">
    <property type="component" value="Unassembled WGS sequence"/>
</dbReference>
<sequence length="52" mass="5909">MQGKSNAISILPPSVAAGETLDAEILEITLKQLWMTHDTFGFLFLMLKYFNY</sequence>
<dbReference type="EMBL" id="ADBV01007535">
    <property type="protein sequence ID" value="EJW77638.1"/>
    <property type="molecule type" value="Genomic_DNA"/>
</dbReference>